<keyword evidence="2" id="KW-1185">Reference proteome</keyword>
<accession>A0A074VFV9</accession>
<dbReference type="Proteomes" id="UP000030672">
    <property type="component" value="Unassembled WGS sequence"/>
</dbReference>
<evidence type="ECO:0000313" key="1">
    <source>
        <dbReference type="EMBL" id="KEQ57884.1"/>
    </source>
</evidence>
<dbReference type="RefSeq" id="XP_040874908.1">
    <property type="nucleotide sequence ID" value="XM_041028970.1"/>
</dbReference>
<gene>
    <name evidence="1" type="ORF">M437DRAFT_89112</name>
</gene>
<organism evidence="1 2">
    <name type="scientific">Aureobasidium melanogenum (strain CBS 110374)</name>
    <name type="common">Aureobasidium pullulans var. melanogenum</name>
    <dbReference type="NCBI Taxonomy" id="1043003"/>
    <lineage>
        <taxon>Eukaryota</taxon>
        <taxon>Fungi</taxon>
        <taxon>Dikarya</taxon>
        <taxon>Ascomycota</taxon>
        <taxon>Pezizomycotina</taxon>
        <taxon>Dothideomycetes</taxon>
        <taxon>Dothideomycetidae</taxon>
        <taxon>Dothideales</taxon>
        <taxon>Saccotheciaceae</taxon>
        <taxon>Aureobasidium</taxon>
    </lineage>
</organism>
<name>A0A074VFV9_AURM1</name>
<dbReference type="EMBL" id="KL584866">
    <property type="protein sequence ID" value="KEQ57884.1"/>
    <property type="molecule type" value="Genomic_DNA"/>
</dbReference>
<protein>
    <submittedName>
        <fullName evidence="1">Uncharacterized protein</fullName>
    </submittedName>
</protein>
<reference evidence="1 2" key="1">
    <citation type="journal article" date="2014" name="BMC Genomics">
        <title>Genome sequencing of four Aureobasidium pullulans varieties: biotechnological potential, stress tolerance, and description of new species.</title>
        <authorList>
            <person name="Gostin Ar C."/>
            <person name="Ohm R.A."/>
            <person name="Kogej T."/>
            <person name="Sonjak S."/>
            <person name="Turk M."/>
            <person name="Zajc J."/>
            <person name="Zalar P."/>
            <person name="Grube M."/>
            <person name="Sun H."/>
            <person name="Han J."/>
            <person name="Sharma A."/>
            <person name="Chiniquy J."/>
            <person name="Ngan C.Y."/>
            <person name="Lipzen A."/>
            <person name="Barry K."/>
            <person name="Grigoriev I.V."/>
            <person name="Gunde-Cimerman N."/>
        </authorList>
    </citation>
    <scope>NUCLEOTIDE SEQUENCE [LARGE SCALE GENOMIC DNA]</scope>
    <source>
        <strain evidence="1 2">CBS 110374</strain>
    </source>
</reference>
<dbReference type="HOGENOM" id="CLU_1970096_0_0_1"/>
<evidence type="ECO:0000313" key="2">
    <source>
        <dbReference type="Proteomes" id="UP000030672"/>
    </source>
</evidence>
<proteinExistence type="predicted"/>
<dbReference type="AlphaFoldDB" id="A0A074VFV9"/>
<sequence length="127" mass="14182">MAHTILAKATELSDGEHKRMQRLLQALTSLSDQATGMMPSERDMGSIIAWKRNLPRPALECLGHSWRDHDELDRLRIIKTFVEKIIACDVDRSAHKRFGLSAYQEGQVKLLGSVEGVGAELNVQSIS</sequence>
<dbReference type="GeneID" id="63922343"/>